<keyword evidence="3" id="KW-0813">Transport</keyword>
<dbReference type="EMBL" id="CH479323">
    <property type="protein sequence ID" value="EDW26670.1"/>
    <property type="molecule type" value="Genomic_DNA"/>
</dbReference>
<evidence type="ECO:0000259" key="14">
    <source>
        <dbReference type="PROSITE" id="PS50222"/>
    </source>
</evidence>
<dbReference type="HOGENOM" id="CLU_027103_3_0_1"/>
<dbReference type="GO" id="GO:0005509">
    <property type="term" value="F:calcium ion binding"/>
    <property type="evidence" value="ECO:0007669"/>
    <property type="project" value="InterPro"/>
</dbReference>
<keyword evidence="8" id="KW-0106">Calcium</keyword>
<evidence type="ECO:0000256" key="3">
    <source>
        <dbReference type="ARBA" id="ARBA00022448"/>
    </source>
</evidence>
<dbReference type="GO" id="GO:0036444">
    <property type="term" value="P:calcium import into the mitochondrion"/>
    <property type="evidence" value="ECO:0007669"/>
    <property type="project" value="UniProtKB-ARBA"/>
</dbReference>
<evidence type="ECO:0000256" key="2">
    <source>
        <dbReference type="ARBA" id="ARBA00004569"/>
    </source>
</evidence>
<evidence type="ECO:0000256" key="5">
    <source>
        <dbReference type="ARBA" id="ARBA00022723"/>
    </source>
</evidence>
<dbReference type="InterPro" id="IPR039800">
    <property type="entry name" value="MICU1/2/3"/>
</dbReference>
<dbReference type="SUPFAM" id="SSF47473">
    <property type="entry name" value="EF-hand"/>
    <property type="match status" value="2"/>
</dbReference>
<accession>B4HCF7</accession>
<keyword evidence="10" id="KW-0406">Ion transport</keyword>
<keyword evidence="6" id="KW-0677">Repeat</keyword>
<keyword evidence="9" id="KW-0809">Transit peptide</keyword>
<dbReference type="InterPro" id="IPR011992">
    <property type="entry name" value="EF-hand-dom_pair"/>
</dbReference>
<dbReference type="PANTHER" id="PTHR12294">
    <property type="entry name" value="EF HAND DOMAIN FAMILY A1,A2-RELATED"/>
    <property type="match status" value="1"/>
</dbReference>
<evidence type="ECO:0000313" key="15">
    <source>
        <dbReference type="EMBL" id="EDW26670.1"/>
    </source>
</evidence>
<proteinExistence type="inferred from homology"/>
<dbReference type="InterPro" id="IPR018247">
    <property type="entry name" value="EF_Hand_1_Ca_BS"/>
</dbReference>
<dbReference type="PROSITE" id="PS50222">
    <property type="entry name" value="EF_HAND_2"/>
    <property type="match status" value="2"/>
</dbReference>
<sequence length="412" mass="47733">MFRSVPILPLLYGARSLWDYQSRSLGFPVLQASGTADDFCEIPLEQRQKRGPHTHHRAHFREMRILEYENRLRLYSSPEKVFRYFATIKMKHKSGRWEVYMTPPDFMRAITPGSRRQPESLGLDKFYKVSEGHMHKHRCSSLSDNSIFYSFQKDGLLSFGDYLFLVMLLSVPERYFELAFRLFDVNGDGNLSHDDMNLYLSKVCQGDGSVRNMNVNQYFFGPNLDQKLNVNVFLEFQRKLASEVLLLEFQALLKSSKTVISEVAFTKMLMAYSTASSMERATMLHRVQEKYKNSDKGVTLDEFLTFFRFLKDVAAVDSALTFHYLSGADISRQTLRHIAHVVVGVHLTDHIIDIIFTIFDTDDNGILSRTDFFETLRDRFARSPKRKSPHLAALMGIACRCATQVFVDRYLH</sequence>
<dbReference type="InterPro" id="IPR002048">
    <property type="entry name" value="EF_hand_dom"/>
</dbReference>
<dbReference type="GO" id="GO:0005758">
    <property type="term" value="C:mitochondrial intermembrane space"/>
    <property type="evidence" value="ECO:0007669"/>
    <property type="project" value="UniProtKB-SubCell"/>
</dbReference>
<keyword evidence="11" id="KW-0496">Mitochondrion</keyword>
<dbReference type="CDD" id="cd15900">
    <property type="entry name" value="EFh_MICU"/>
    <property type="match status" value="1"/>
</dbReference>
<dbReference type="Pfam" id="PF13833">
    <property type="entry name" value="EF-hand_8"/>
    <property type="match status" value="1"/>
</dbReference>
<dbReference type="PROSITE" id="PS00018">
    <property type="entry name" value="EF_HAND_1"/>
    <property type="match status" value="2"/>
</dbReference>
<dbReference type="STRING" id="7234.B4HCF7"/>
<dbReference type="GO" id="GO:0051560">
    <property type="term" value="P:mitochondrial calcium ion homeostasis"/>
    <property type="evidence" value="ECO:0007669"/>
    <property type="project" value="TreeGrafter"/>
</dbReference>
<dbReference type="SMR" id="B4HCF7"/>
<dbReference type="Gene3D" id="1.10.238.10">
    <property type="entry name" value="EF-hand"/>
    <property type="match status" value="2"/>
</dbReference>
<reference evidence="15 16" key="1">
    <citation type="journal article" date="2007" name="Nature">
        <title>Evolution of genes and genomes on the Drosophila phylogeny.</title>
        <authorList>
            <consortium name="Drosophila 12 Genomes Consortium"/>
            <person name="Clark A.G."/>
            <person name="Eisen M.B."/>
            <person name="Smith D.R."/>
            <person name="Bergman C.M."/>
            <person name="Oliver B."/>
            <person name="Markow T.A."/>
            <person name="Kaufman T.C."/>
            <person name="Kellis M."/>
            <person name="Gelbart W."/>
            <person name="Iyer V.N."/>
            <person name="Pollard D.A."/>
            <person name="Sackton T.B."/>
            <person name="Larracuente A.M."/>
            <person name="Singh N.D."/>
            <person name="Abad J.P."/>
            <person name="Abt D.N."/>
            <person name="Adryan B."/>
            <person name="Aguade M."/>
            <person name="Akashi H."/>
            <person name="Anderson W.W."/>
            <person name="Aquadro C.F."/>
            <person name="Ardell D.H."/>
            <person name="Arguello R."/>
            <person name="Artieri C.G."/>
            <person name="Barbash D.A."/>
            <person name="Barker D."/>
            <person name="Barsanti P."/>
            <person name="Batterham P."/>
            <person name="Batzoglou S."/>
            <person name="Begun D."/>
            <person name="Bhutkar A."/>
            <person name="Blanco E."/>
            <person name="Bosak S.A."/>
            <person name="Bradley R.K."/>
            <person name="Brand A.D."/>
            <person name="Brent M.R."/>
            <person name="Brooks A.N."/>
            <person name="Brown R.H."/>
            <person name="Butlin R.K."/>
            <person name="Caggese C."/>
            <person name="Calvi B.R."/>
            <person name="Bernardo de Carvalho A."/>
            <person name="Caspi A."/>
            <person name="Castrezana S."/>
            <person name="Celniker S.E."/>
            <person name="Chang J.L."/>
            <person name="Chapple C."/>
            <person name="Chatterji S."/>
            <person name="Chinwalla A."/>
            <person name="Civetta A."/>
            <person name="Clifton S.W."/>
            <person name="Comeron J.M."/>
            <person name="Costello J.C."/>
            <person name="Coyne J.A."/>
            <person name="Daub J."/>
            <person name="David R.G."/>
            <person name="Delcher A.L."/>
            <person name="Delehaunty K."/>
            <person name="Do C.B."/>
            <person name="Ebling H."/>
            <person name="Edwards K."/>
            <person name="Eickbush T."/>
            <person name="Evans J.D."/>
            <person name="Filipski A."/>
            <person name="Findeiss S."/>
            <person name="Freyhult E."/>
            <person name="Fulton L."/>
            <person name="Fulton R."/>
            <person name="Garcia A.C."/>
            <person name="Gardiner A."/>
            <person name="Garfield D.A."/>
            <person name="Garvin B.E."/>
            <person name="Gibson G."/>
            <person name="Gilbert D."/>
            <person name="Gnerre S."/>
            <person name="Godfrey J."/>
            <person name="Good R."/>
            <person name="Gotea V."/>
            <person name="Gravely B."/>
            <person name="Greenberg A.J."/>
            <person name="Griffiths-Jones S."/>
            <person name="Gross S."/>
            <person name="Guigo R."/>
            <person name="Gustafson E.A."/>
            <person name="Haerty W."/>
            <person name="Hahn M.W."/>
            <person name="Halligan D.L."/>
            <person name="Halpern A.L."/>
            <person name="Halter G.M."/>
            <person name="Han M.V."/>
            <person name="Heger A."/>
            <person name="Hillier L."/>
            <person name="Hinrichs A.S."/>
            <person name="Holmes I."/>
            <person name="Hoskins R.A."/>
            <person name="Hubisz M.J."/>
            <person name="Hultmark D."/>
            <person name="Huntley M.A."/>
            <person name="Jaffe D.B."/>
            <person name="Jagadeeshan S."/>
            <person name="Jeck W.R."/>
            <person name="Johnson J."/>
            <person name="Jones C.D."/>
            <person name="Jordan W.C."/>
            <person name="Karpen G.H."/>
            <person name="Kataoka E."/>
            <person name="Keightley P.D."/>
            <person name="Kheradpour P."/>
            <person name="Kirkness E.F."/>
            <person name="Koerich L.B."/>
            <person name="Kristiansen K."/>
            <person name="Kudrna D."/>
            <person name="Kulathinal R.J."/>
            <person name="Kumar S."/>
            <person name="Kwok R."/>
            <person name="Lander E."/>
            <person name="Langley C.H."/>
            <person name="Lapoint R."/>
            <person name="Lazzaro B.P."/>
            <person name="Lee S.J."/>
            <person name="Levesque L."/>
            <person name="Li R."/>
            <person name="Lin C.F."/>
            <person name="Lin M.F."/>
            <person name="Lindblad-Toh K."/>
            <person name="Llopart A."/>
            <person name="Long M."/>
            <person name="Low L."/>
            <person name="Lozovsky E."/>
            <person name="Lu J."/>
            <person name="Luo M."/>
            <person name="Machado C.A."/>
            <person name="Makalowski W."/>
            <person name="Marzo M."/>
            <person name="Matsuda M."/>
            <person name="Matzkin L."/>
            <person name="McAllister B."/>
            <person name="McBride C.S."/>
            <person name="McKernan B."/>
            <person name="McKernan K."/>
            <person name="Mendez-Lago M."/>
            <person name="Minx P."/>
            <person name="Mollenhauer M.U."/>
            <person name="Montooth K."/>
            <person name="Mount S.M."/>
            <person name="Mu X."/>
            <person name="Myers E."/>
            <person name="Negre B."/>
            <person name="Newfeld S."/>
            <person name="Nielsen R."/>
            <person name="Noor M.A."/>
            <person name="O'Grady P."/>
            <person name="Pachter L."/>
            <person name="Papaceit M."/>
            <person name="Parisi M.J."/>
            <person name="Parisi M."/>
            <person name="Parts L."/>
            <person name="Pedersen J.S."/>
            <person name="Pesole G."/>
            <person name="Phillippy A.M."/>
            <person name="Ponting C.P."/>
            <person name="Pop M."/>
            <person name="Porcelli D."/>
            <person name="Powell J.R."/>
            <person name="Prohaska S."/>
            <person name="Pruitt K."/>
            <person name="Puig M."/>
            <person name="Quesneville H."/>
            <person name="Ram K.R."/>
            <person name="Rand D."/>
            <person name="Rasmussen M.D."/>
            <person name="Reed L.K."/>
            <person name="Reenan R."/>
            <person name="Reily A."/>
            <person name="Remington K.A."/>
            <person name="Rieger T.T."/>
            <person name="Ritchie M.G."/>
            <person name="Robin C."/>
            <person name="Rogers Y.H."/>
            <person name="Rohde C."/>
            <person name="Rozas J."/>
            <person name="Rubenfield M.J."/>
            <person name="Ruiz A."/>
            <person name="Russo S."/>
            <person name="Salzberg S.L."/>
            <person name="Sanchez-Gracia A."/>
            <person name="Saranga D.J."/>
            <person name="Sato H."/>
            <person name="Schaeffer S.W."/>
            <person name="Schatz M.C."/>
            <person name="Schlenke T."/>
            <person name="Schwartz R."/>
            <person name="Segarra C."/>
            <person name="Singh R.S."/>
            <person name="Sirot L."/>
            <person name="Sirota M."/>
            <person name="Sisneros N.B."/>
            <person name="Smith C.D."/>
            <person name="Smith T.F."/>
            <person name="Spieth J."/>
            <person name="Stage D.E."/>
            <person name="Stark A."/>
            <person name="Stephan W."/>
            <person name="Strausberg R.L."/>
            <person name="Strempel S."/>
            <person name="Sturgill D."/>
            <person name="Sutton G."/>
            <person name="Sutton G.G."/>
            <person name="Tao W."/>
            <person name="Teichmann S."/>
            <person name="Tobari Y.N."/>
            <person name="Tomimura Y."/>
            <person name="Tsolas J.M."/>
            <person name="Valente V.L."/>
            <person name="Venter E."/>
            <person name="Venter J.C."/>
            <person name="Vicario S."/>
            <person name="Vieira F.G."/>
            <person name="Vilella A.J."/>
            <person name="Villasante A."/>
            <person name="Walenz B."/>
            <person name="Wang J."/>
            <person name="Wasserman M."/>
            <person name="Watts T."/>
            <person name="Wilson D."/>
            <person name="Wilson R.K."/>
            <person name="Wing R.A."/>
            <person name="Wolfner M.F."/>
            <person name="Wong A."/>
            <person name="Wong G.K."/>
            <person name="Wu C.I."/>
            <person name="Wu G."/>
            <person name="Yamamoto D."/>
            <person name="Yang H.P."/>
            <person name="Yang S.P."/>
            <person name="Yorke J.A."/>
            <person name="Yoshida K."/>
            <person name="Zdobnov E."/>
            <person name="Zhang P."/>
            <person name="Zhang Y."/>
            <person name="Zimin A.V."/>
            <person name="Baldwin J."/>
            <person name="Abdouelleil A."/>
            <person name="Abdulkadir J."/>
            <person name="Abebe A."/>
            <person name="Abera B."/>
            <person name="Abreu J."/>
            <person name="Acer S.C."/>
            <person name="Aftuck L."/>
            <person name="Alexander A."/>
            <person name="An P."/>
            <person name="Anderson E."/>
            <person name="Anderson S."/>
            <person name="Arachi H."/>
            <person name="Azer M."/>
            <person name="Bachantsang P."/>
            <person name="Barry A."/>
            <person name="Bayul T."/>
            <person name="Berlin A."/>
            <person name="Bessette D."/>
            <person name="Bloom T."/>
            <person name="Blye J."/>
            <person name="Boguslavskiy L."/>
            <person name="Bonnet C."/>
            <person name="Boukhgalter B."/>
            <person name="Bourzgui I."/>
            <person name="Brown A."/>
            <person name="Cahill P."/>
            <person name="Channer S."/>
            <person name="Cheshatsang Y."/>
            <person name="Chuda L."/>
            <person name="Citroen M."/>
            <person name="Collymore A."/>
            <person name="Cooke P."/>
            <person name="Costello M."/>
            <person name="D'Aco K."/>
            <person name="Daza R."/>
            <person name="De Haan G."/>
            <person name="DeGray S."/>
            <person name="DeMaso C."/>
            <person name="Dhargay N."/>
            <person name="Dooley K."/>
            <person name="Dooley E."/>
            <person name="Doricent M."/>
            <person name="Dorje P."/>
            <person name="Dorjee K."/>
            <person name="Dupes A."/>
            <person name="Elong R."/>
            <person name="Falk J."/>
            <person name="Farina A."/>
            <person name="Faro S."/>
            <person name="Ferguson D."/>
            <person name="Fisher S."/>
            <person name="Foley C.D."/>
            <person name="Franke A."/>
            <person name="Friedrich D."/>
            <person name="Gadbois L."/>
            <person name="Gearin G."/>
            <person name="Gearin C.R."/>
            <person name="Giannoukos G."/>
            <person name="Goode T."/>
            <person name="Graham J."/>
            <person name="Grandbois E."/>
            <person name="Grewal S."/>
            <person name="Gyaltsen K."/>
            <person name="Hafez N."/>
            <person name="Hagos B."/>
            <person name="Hall J."/>
            <person name="Henson C."/>
            <person name="Hollinger A."/>
            <person name="Honan T."/>
            <person name="Huard M.D."/>
            <person name="Hughes L."/>
            <person name="Hurhula B."/>
            <person name="Husby M.E."/>
            <person name="Kamat A."/>
            <person name="Kanga B."/>
            <person name="Kashin S."/>
            <person name="Khazanovich D."/>
            <person name="Kisner P."/>
            <person name="Lance K."/>
            <person name="Lara M."/>
            <person name="Lee W."/>
            <person name="Lennon N."/>
            <person name="Letendre F."/>
            <person name="LeVine R."/>
            <person name="Lipovsky A."/>
            <person name="Liu X."/>
            <person name="Liu J."/>
            <person name="Liu S."/>
            <person name="Lokyitsang T."/>
            <person name="Lokyitsang Y."/>
            <person name="Lubonja R."/>
            <person name="Lui A."/>
            <person name="MacDonald P."/>
            <person name="Magnisalis V."/>
            <person name="Maru K."/>
            <person name="Matthews C."/>
            <person name="McCusker W."/>
            <person name="McDonough S."/>
            <person name="Mehta T."/>
            <person name="Meldrim J."/>
            <person name="Meneus L."/>
            <person name="Mihai O."/>
            <person name="Mihalev A."/>
            <person name="Mihova T."/>
            <person name="Mittelman R."/>
            <person name="Mlenga V."/>
            <person name="Montmayeur A."/>
            <person name="Mulrain L."/>
            <person name="Navidi A."/>
            <person name="Naylor J."/>
            <person name="Negash T."/>
            <person name="Nguyen T."/>
            <person name="Nguyen N."/>
            <person name="Nicol R."/>
            <person name="Norbu C."/>
            <person name="Norbu N."/>
            <person name="Novod N."/>
            <person name="O'Neill B."/>
            <person name="Osman S."/>
            <person name="Markiewicz E."/>
            <person name="Oyono O.L."/>
            <person name="Patti C."/>
            <person name="Phunkhang P."/>
            <person name="Pierre F."/>
            <person name="Priest M."/>
            <person name="Raghuraman S."/>
            <person name="Rege F."/>
            <person name="Reyes R."/>
            <person name="Rise C."/>
            <person name="Rogov P."/>
            <person name="Ross K."/>
            <person name="Ryan E."/>
            <person name="Settipalli S."/>
            <person name="Shea T."/>
            <person name="Sherpa N."/>
            <person name="Shi L."/>
            <person name="Shih D."/>
            <person name="Sparrow T."/>
            <person name="Spaulding J."/>
            <person name="Stalker J."/>
            <person name="Stange-Thomann N."/>
            <person name="Stavropoulos S."/>
            <person name="Stone C."/>
            <person name="Strader C."/>
            <person name="Tesfaye S."/>
            <person name="Thomson T."/>
            <person name="Thoulutsang Y."/>
            <person name="Thoulutsang D."/>
            <person name="Topham K."/>
            <person name="Topping I."/>
            <person name="Tsamla T."/>
            <person name="Vassiliev H."/>
            <person name="Vo A."/>
            <person name="Wangchuk T."/>
            <person name="Wangdi T."/>
            <person name="Weiand M."/>
            <person name="Wilkinson J."/>
            <person name="Wilson A."/>
            <person name="Yadav S."/>
            <person name="Young G."/>
            <person name="Yu Q."/>
            <person name="Zembek L."/>
            <person name="Zhong D."/>
            <person name="Zimmer A."/>
            <person name="Zwirko Z."/>
            <person name="Jaffe D.B."/>
            <person name="Alvarez P."/>
            <person name="Brockman W."/>
            <person name="Butler J."/>
            <person name="Chin C."/>
            <person name="Gnerre S."/>
            <person name="Grabherr M."/>
            <person name="Kleber M."/>
            <person name="Mauceli E."/>
            <person name="MacCallum I."/>
        </authorList>
    </citation>
    <scope>NUCLEOTIDE SEQUENCE [LARGE SCALE GENOMIC DNA]</scope>
    <source>
        <strain evidence="16">MSH-3 / Tucson 14011-0111.49</strain>
    </source>
</reference>
<gene>
    <name evidence="15" type="primary">Dper\GL21278</name>
    <name evidence="15" type="ORF">Dper_GL21278</name>
</gene>
<keyword evidence="7" id="KW-0999">Mitochondrion inner membrane</keyword>
<evidence type="ECO:0000256" key="11">
    <source>
        <dbReference type="ARBA" id="ARBA00023128"/>
    </source>
</evidence>
<dbReference type="OrthoDB" id="10056860at2759"/>
<evidence type="ECO:0000256" key="6">
    <source>
        <dbReference type="ARBA" id="ARBA00022737"/>
    </source>
</evidence>
<organism evidence="16">
    <name type="scientific">Drosophila persimilis</name>
    <name type="common">Fruit fly</name>
    <dbReference type="NCBI Taxonomy" id="7234"/>
    <lineage>
        <taxon>Eukaryota</taxon>
        <taxon>Metazoa</taxon>
        <taxon>Ecdysozoa</taxon>
        <taxon>Arthropoda</taxon>
        <taxon>Hexapoda</taxon>
        <taxon>Insecta</taxon>
        <taxon>Pterygota</taxon>
        <taxon>Neoptera</taxon>
        <taxon>Endopterygota</taxon>
        <taxon>Diptera</taxon>
        <taxon>Brachycera</taxon>
        <taxon>Muscomorpha</taxon>
        <taxon>Ephydroidea</taxon>
        <taxon>Drosophilidae</taxon>
        <taxon>Drosophila</taxon>
        <taxon>Sophophora</taxon>
    </lineage>
</organism>
<evidence type="ECO:0000256" key="9">
    <source>
        <dbReference type="ARBA" id="ARBA00022946"/>
    </source>
</evidence>
<name>B4HCF7_DROPE</name>
<dbReference type="GO" id="GO:1990246">
    <property type="term" value="C:uniplex complex"/>
    <property type="evidence" value="ECO:0007669"/>
    <property type="project" value="TreeGrafter"/>
</dbReference>
<keyword evidence="16" id="KW-1185">Reference proteome</keyword>
<protein>
    <submittedName>
        <fullName evidence="15">GL21278</fullName>
    </submittedName>
</protein>
<dbReference type="Proteomes" id="UP000008744">
    <property type="component" value="Unassembled WGS sequence"/>
</dbReference>
<evidence type="ECO:0000313" key="16">
    <source>
        <dbReference type="Proteomes" id="UP000008744"/>
    </source>
</evidence>
<dbReference type="AlphaFoldDB" id="B4HCF7"/>
<dbReference type="PhylomeDB" id="B4HCF7"/>
<evidence type="ECO:0000256" key="7">
    <source>
        <dbReference type="ARBA" id="ARBA00022792"/>
    </source>
</evidence>
<dbReference type="PANTHER" id="PTHR12294:SF1">
    <property type="entry name" value="CALCIUM UPTAKE PROTEIN 1, MITOCHONDRIAL"/>
    <property type="match status" value="1"/>
</dbReference>
<evidence type="ECO:0000256" key="1">
    <source>
        <dbReference type="ARBA" id="ARBA00004273"/>
    </source>
</evidence>
<evidence type="ECO:0000256" key="8">
    <source>
        <dbReference type="ARBA" id="ARBA00022837"/>
    </source>
</evidence>
<keyword evidence="5" id="KW-0479">Metal-binding</keyword>
<evidence type="ECO:0000256" key="4">
    <source>
        <dbReference type="ARBA" id="ARBA00022568"/>
    </source>
</evidence>
<dbReference type="OMA" id="TDHIIDI"/>
<keyword evidence="4" id="KW-0109">Calcium transport</keyword>
<evidence type="ECO:0000256" key="13">
    <source>
        <dbReference type="ARBA" id="ARBA00038333"/>
    </source>
</evidence>
<dbReference type="eggNOG" id="KOG2643">
    <property type="taxonomic scope" value="Eukaryota"/>
</dbReference>
<evidence type="ECO:0000256" key="12">
    <source>
        <dbReference type="ARBA" id="ARBA00023136"/>
    </source>
</evidence>
<feature type="domain" description="EF-hand" evidence="14">
    <location>
        <begin position="171"/>
        <end position="206"/>
    </location>
</feature>
<evidence type="ECO:0000256" key="10">
    <source>
        <dbReference type="ARBA" id="ARBA00023065"/>
    </source>
</evidence>
<dbReference type="KEGG" id="dpe:6603558"/>
<keyword evidence="12" id="KW-0472">Membrane</keyword>
<feature type="domain" description="EF-hand" evidence="14">
    <location>
        <begin position="347"/>
        <end position="382"/>
    </location>
</feature>
<comment type="subcellular location">
    <subcellularLocation>
        <location evidence="1">Mitochondrion inner membrane</location>
    </subcellularLocation>
    <subcellularLocation>
        <location evidence="2">Mitochondrion intermembrane space</location>
    </subcellularLocation>
</comment>
<comment type="similarity">
    <text evidence="13">Belongs to the MICU1 family. MICU1 subfamily.</text>
</comment>